<name>A0ABX8WNY8_9GAMM</name>
<dbReference type="InterPro" id="IPR013766">
    <property type="entry name" value="Thioredoxin_domain"/>
</dbReference>
<comment type="similarity">
    <text evidence="2">Belongs to the thioredoxin family. DsbA subfamily.</text>
</comment>
<evidence type="ECO:0000256" key="2">
    <source>
        <dbReference type="ARBA" id="ARBA00005791"/>
    </source>
</evidence>
<reference evidence="11 12" key="1">
    <citation type="submission" date="2021-08" db="EMBL/GenBank/DDBJ databases">
        <title>Lysobacter sp. strain CJ11 Genome sequencing and assembly.</title>
        <authorList>
            <person name="Kim I."/>
        </authorList>
    </citation>
    <scope>NUCLEOTIDE SEQUENCE [LARGE SCALE GENOMIC DNA]</scope>
    <source>
        <strain evidence="11 12">CJ11</strain>
    </source>
</reference>
<organism evidence="11 12">
    <name type="scientific">Lysobacter soyae</name>
    <dbReference type="NCBI Taxonomy" id="2764185"/>
    <lineage>
        <taxon>Bacteria</taxon>
        <taxon>Pseudomonadati</taxon>
        <taxon>Pseudomonadota</taxon>
        <taxon>Gammaproteobacteria</taxon>
        <taxon>Lysobacterales</taxon>
        <taxon>Lysobacteraceae</taxon>
        <taxon>Lysobacter</taxon>
    </lineage>
</organism>
<dbReference type="Pfam" id="PF01323">
    <property type="entry name" value="DSBA"/>
    <property type="match status" value="1"/>
</dbReference>
<keyword evidence="6" id="KW-1015">Disulfide bond</keyword>
<keyword evidence="12" id="KW-1185">Reference proteome</keyword>
<gene>
    <name evidence="11" type="ORF">H8L67_10210</name>
</gene>
<dbReference type="Proteomes" id="UP000824755">
    <property type="component" value="Chromosome"/>
</dbReference>
<dbReference type="PANTHER" id="PTHR35891:SF2">
    <property type="entry name" value="THIOL:DISULFIDE INTERCHANGE PROTEIN DSBA"/>
    <property type="match status" value="1"/>
</dbReference>
<feature type="chain" id="PRO_5047388644" description="Thiol:disulfide interchange protein DsbA" evidence="9">
    <location>
        <begin position="23"/>
        <end position="260"/>
    </location>
</feature>
<dbReference type="Gene3D" id="3.40.30.10">
    <property type="entry name" value="Glutaredoxin"/>
    <property type="match status" value="1"/>
</dbReference>
<proteinExistence type="inferred from homology"/>
<feature type="compositionally biased region" description="Low complexity" evidence="8">
    <location>
        <begin position="26"/>
        <end position="46"/>
    </location>
</feature>
<dbReference type="InterPro" id="IPR036249">
    <property type="entry name" value="Thioredoxin-like_sf"/>
</dbReference>
<evidence type="ECO:0000313" key="11">
    <source>
        <dbReference type="EMBL" id="QYR52925.1"/>
    </source>
</evidence>
<dbReference type="PANTHER" id="PTHR35891">
    <property type="entry name" value="THIOL:DISULFIDE INTERCHANGE PROTEIN DSBA"/>
    <property type="match status" value="1"/>
</dbReference>
<protein>
    <recommendedName>
        <fullName evidence="3">Thiol:disulfide interchange protein DsbA</fullName>
    </recommendedName>
</protein>
<feature type="region of interest" description="Disordered" evidence="8">
    <location>
        <begin position="26"/>
        <end position="51"/>
    </location>
</feature>
<evidence type="ECO:0000256" key="8">
    <source>
        <dbReference type="SAM" id="MobiDB-lite"/>
    </source>
</evidence>
<dbReference type="EMBL" id="CP080544">
    <property type="protein sequence ID" value="QYR52925.1"/>
    <property type="molecule type" value="Genomic_DNA"/>
</dbReference>
<keyword evidence="7" id="KW-0676">Redox-active center</keyword>
<feature type="signal peptide" evidence="9">
    <location>
        <begin position="1"/>
        <end position="22"/>
    </location>
</feature>
<comment type="subcellular location">
    <subcellularLocation>
        <location evidence="1">Periplasm</location>
    </subcellularLocation>
</comment>
<dbReference type="SUPFAM" id="SSF52833">
    <property type="entry name" value="Thioredoxin-like"/>
    <property type="match status" value="1"/>
</dbReference>
<dbReference type="PROSITE" id="PS00194">
    <property type="entry name" value="THIOREDOXIN_1"/>
    <property type="match status" value="1"/>
</dbReference>
<sequence>MSSLLKPVLFAAALALSLTACNKGDAPATTAATGDTPAAAAASPAAESQVDPEIVKQAQAAAKVIMEQAQTGPAPVEGTDYVVIKDGSPWQPLTNGETAEIAEVFAYWCPHCAEFQPLVDAWKPLLPKTVRFAGIPMSGGNNDTLASVFFAAEMTNQLPQVHDRMFNAIHLDRVLKPNASRDEVLAFLASHGIDAKAFAGAMDSFAMKGRLNQAVQFARRSEVEGTPTLIVNGTYRVLGKTQEDMLRIATALALKDNAAQ</sequence>
<evidence type="ECO:0000256" key="7">
    <source>
        <dbReference type="ARBA" id="ARBA00023284"/>
    </source>
</evidence>
<feature type="domain" description="Thioredoxin" evidence="10">
    <location>
        <begin position="55"/>
        <end position="254"/>
    </location>
</feature>
<dbReference type="PROSITE" id="PS51352">
    <property type="entry name" value="THIOREDOXIN_2"/>
    <property type="match status" value="1"/>
</dbReference>
<dbReference type="InterPro" id="IPR050824">
    <property type="entry name" value="Thiol_disulfide_DsbA"/>
</dbReference>
<keyword evidence="4 9" id="KW-0732">Signal</keyword>
<dbReference type="InterPro" id="IPR001853">
    <property type="entry name" value="DSBA-like_thioredoxin_dom"/>
</dbReference>
<evidence type="ECO:0000256" key="6">
    <source>
        <dbReference type="ARBA" id="ARBA00023157"/>
    </source>
</evidence>
<dbReference type="CDD" id="cd03019">
    <property type="entry name" value="DsbA_DsbA"/>
    <property type="match status" value="1"/>
</dbReference>
<evidence type="ECO:0000256" key="5">
    <source>
        <dbReference type="ARBA" id="ARBA00022764"/>
    </source>
</evidence>
<accession>A0ABX8WNY8</accession>
<evidence type="ECO:0000259" key="10">
    <source>
        <dbReference type="PROSITE" id="PS51352"/>
    </source>
</evidence>
<evidence type="ECO:0000256" key="9">
    <source>
        <dbReference type="SAM" id="SignalP"/>
    </source>
</evidence>
<dbReference type="InterPro" id="IPR017937">
    <property type="entry name" value="Thioredoxin_CS"/>
</dbReference>
<dbReference type="InterPro" id="IPR023205">
    <property type="entry name" value="DsbA/DsbL"/>
</dbReference>
<dbReference type="PROSITE" id="PS51257">
    <property type="entry name" value="PROKAR_LIPOPROTEIN"/>
    <property type="match status" value="1"/>
</dbReference>
<dbReference type="RefSeq" id="WP_220379745.1">
    <property type="nucleotide sequence ID" value="NZ_CP080544.1"/>
</dbReference>
<evidence type="ECO:0000256" key="1">
    <source>
        <dbReference type="ARBA" id="ARBA00004418"/>
    </source>
</evidence>
<keyword evidence="5" id="KW-0574">Periplasm</keyword>
<evidence type="ECO:0000256" key="4">
    <source>
        <dbReference type="ARBA" id="ARBA00022729"/>
    </source>
</evidence>
<evidence type="ECO:0000256" key="3">
    <source>
        <dbReference type="ARBA" id="ARBA00013831"/>
    </source>
</evidence>
<evidence type="ECO:0000313" key="12">
    <source>
        <dbReference type="Proteomes" id="UP000824755"/>
    </source>
</evidence>